<protein>
    <recommendedName>
        <fullName evidence="2">BIG2 domain-containing protein</fullName>
    </recommendedName>
</protein>
<dbReference type="Gene3D" id="2.60.40.1080">
    <property type="match status" value="1"/>
</dbReference>
<gene>
    <name evidence="1" type="ORF">METZ01_LOCUS124240</name>
</gene>
<reference evidence="1" key="1">
    <citation type="submission" date="2018-05" db="EMBL/GenBank/DDBJ databases">
        <authorList>
            <person name="Lanie J.A."/>
            <person name="Ng W.-L."/>
            <person name="Kazmierczak K.M."/>
            <person name="Andrzejewski T.M."/>
            <person name="Davidsen T.M."/>
            <person name="Wayne K.J."/>
            <person name="Tettelin H."/>
            <person name="Glass J.I."/>
            <person name="Rusch D."/>
            <person name="Podicherti R."/>
            <person name="Tsui H.-C.T."/>
            <person name="Winkler M.E."/>
        </authorList>
    </citation>
    <scope>NUCLEOTIDE SEQUENCE</scope>
</reference>
<name>A0A381Y2R7_9ZZZZ</name>
<dbReference type="Pfam" id="PF08309">
    <property type="entry name" value="LVIVD"/>
    <property type="match status" value="3"/>
</dbReference>
<evidence type="ECO:0000313" key="1">
    <source>
        <dbReference type="EMBL" id="SVA71386.1"/>
    </source>
</evidence>
<dbReference type="InterPro" id="IPR011048">
    <property type="entry name" value="Haem_d1_sf"/>
</dbReference>
<dbReference type="InterPro" id="IPR013211">
    <property type="entry name" value="LVIVD"/>
</dbReference>
<proteinExistence type="predicted"/>
<dbReference type="SUPFAM" id="SSF51004">
    <property type="entry name" value="C-terminal (heme d1) domain of cytochrome cd1-nitrite reductase"/>
    <property type="match status" value="1"/>
</dbReference>
<organism evidence="1">
    <name type="scientific">marine metagenome</name>
    <dbReference type="NCBI Taxonomy" id="408172"/>
    <lineage>
        <taxon>unclassified sequences</taxon>
        <taxon>metagenomes</taxon>
        <taxon>ecological metagenomes</taxon>
    </lineage>
</organism>
<dbReference type="AlphaFoldDB" id="A0A381Y2R7"/>
<dbReference type="EMBL" id="UINC01017272">
    <property type="protein sequence ID" value="SVA71386.1"/>
    <property type="molecule type" value="Genomic_DNA"/>
</dbReference>
<sequence length="690" mass="77292">MIKKIKWLIVITVAFLGAQEETNDTLQFKFEPDSFFLHVGETAEVTIKLLSPNGELSQNPFFVYGQPRRSLEVTPRISDSTGIAHVKIKPHKPGKLKLRTRSISVKREDRVYGSAIVEVPKPPLKYITFKNPESKLYVGTSKRFETEVYDEAQLLRKDVDVSLTVSDTKIAEFDALGTLKTKKPGVINITASTKGINASLELSIVKNPVRRLAMSTETDQIRTGDVLHFEVKAYDRRNQIVPDVPVHFSYKGKANYGIGLPASAQISSDGRFVAENDGIYTISAHSSGYSARKTVEVVPRQVNKEIELVGHGLISNVYTSDLWLWPGIGKHKGKDFAITGTWGANGEAYFWDVTDRSNLKIIDTVTVDARTVNDVKISENGKIGVISREGASTRKNGFVILDVSDPYNVEILSAFNDDMTGGVHNVYVYEDHVYAVNNGRKYDIINIEDPRNPFRVGIYELNTPGHSIHDVWVEDGIAYSSNWADGVHAVDVGGLKFNEKNRDKIQYNPLLMKAGQGSPSNPVHLADLIDPNGHNHAAFPFKSQSTGKFFIVTGDEWFPWRYPNKPRPYMPRGGFHFLDFTDIKNPKEVALYDIPEAGSHNHWIKGDTLYAAYYQGGLRIVDISGELMGDLYRQGREIAFFQTGHQKGHIPNAPNVWGTIPYKGLIFFTDMYSGLYCVRLVEKDKKRSTP</sequence>
<accession>A0A381Y2R7</accession>
<evidence type="ECO:0008006" key="2">
    <source>
        <dbReference type="Google" id="ProtNLM"/>
    </source>
</evidence>